<evidence type="ECO:0000256" key="7">
    <source>
        <dbReference type="PROSITE-ProRule" id="PRU00221"/>
    </source>
</evidence>
<dbReference type="Proteomes" id="UP000616724">
    <property type="component" value="Unassembled WGS sequence"/>
</dbReference>
<comment type="caution">
    <text evidence="10">The sequence shown here is derived from an EMBL/GenBank/DDBJ whole genome shotgun (WGS) entry which is preliminary data.</text>
</comment>
<dbReference type="Gene3D" id="2.130.10.10">
    <property type="entry name" value="YVTN repeat-like/Quinoprotein amine dehydrogenase"/>
    <property type="match status" value="1"/>
</dbReference>
<feature type="compositionally biased region" description="Gly residues" evidence="8">
    <location>
        <begin position="296"/>
        <end position="322"/>
    </location>
</feature>
<dbReference type="PROSITE" id="PS50011">
    <property type="entry name" value="PROTEIN_KINASE_DOM"/>
    <property type="match status" value="1"/>
</dbReference>
<dbReference type="Gene3D" id="3.30.200.20">
    <property type="entry name" value="Phosphorylase Kinase, domain 1"/>
    <property type="match status" value="1"/>
</dbReference>
<keyword evidence="11" id="KW-1185">Reference proteome</keyword>
<keyword evidence="2" id="KW-0808">Transferase</keyword>
<evidence type="ECO:0000256" key="4">
    <source>
        <dbReference type="ARBA" id="ARBA00022741"/>
    </source>
</evidence>
<evidence type="ECO:0000256" key="1">
    <source>
        <dbReference type="ARBA" id="ARBA00022574"/>
    </source>
</evidence>
<feature type="domain" description="Protein kinase" evidence="9">
    <location>
        <begin position="43"/>
        <end position="291"/>
    </location>
</feature>
<dbReference type="Pfam" id="PF00069">
    <property type="entry name" value="Pkinase"/>
    <property type="match status" value="1"/>
</dbReference>
<organism evidence="10 11">
    <name type="scientific">Planobispora longispora</name>
    <dbReference type="NCBI Taxonomy" id="28887"/>
    <lineage>
        <taxon>Bacteria</taxon>
        <taxon>Bacillati</taxon>
        <taxon>Actinomycetota</taxon>
        <taxon>Actinomycetes</taxon>
        <taxon>Streptosporangiales</taxon>
        <taxon>Streptosporangiaceae</taxon>
        <taxon>Planobispora</taxon>
    </lineage>
</organism>
<feature type="compositionally biased region" description="Low complexity" evidence="8">
    <location>
        <begin position="496"/>
        <end position="514"/>
    </location>
</feature>
<dbReference type="InterPro" id="IPR019775">
    <property type="entry name" value="WD40_repeat_CS"/>
</dbReference>
<dbReference type="PANTHER" id="PTHR43289">
    <property type="entry name" value="MITOGEN-ACTIVATED PROTEIN KINASE KINASE KINASE 20-RELATED"/>
    <property type="match status" value="1"/>
</dbReference>
<dbReference type="EMBL" id="BOOH01000014">
    <property type="protein sequence ID" value="GIH75016.1"/>
    <property type="molecule type" value="Genomic_DNA"/>
</dbReference>
<dbReference type="SMART" id="SM00320">
    <property type="entry name" value="WD40"/>
    <property type="match status" value="3"/>
</dbReference>
<evidence type="ECO:0000313" key="10">
    <source>
        <dbReference type="EMBL" id="GIH75016.1"/>
    </source>
</evidence>
<feature type="region of interest" description="Disordered" evidence="8">
    <location>
        <begin position="1"/>
        <end position="37"/>
    </location>
</feature>
<accession>A0A8J3W4M6</accession>
<dbReference type="InterPro" id="IPR011009">
    <property type="entry name" value="Kinase-like_dom_sf"/>
</dbReference>
<reference evidence="10 11" key="1">
    <citation type="submission" date="2021-01" db="EMBL/GenBank/DDBJ databases">
        <title>Whole genome shotgun sequence of Planobispora longispora NBRC 13918.</title>
        <authorList>
            <person name="Komaki H."/>
            <person name="Tamura T."/>
        </authorList>
    </citation>
    <scope>NUCLEOTIDE SEQUENCE [LARGE SCALE GENOMIC DNA]</scope>
    <source>
        <strain evidence="10 11">NBRC 13918</strain>
    </source>
</reference>
<evidence type="ECO:0000256" key="5">
    <source>
        <dbReference type="ARBA" id="ARBA00022777"/>
    </source>
</evidence>
<evidence type="ECO:0000256" key="6">
    <source>
        <dbReference type="ARBA" id="ARBA00022840"/>
    </source>
</evidence>
<feature type="repeat" description="WD" evidence="7">
    <location>
        <begin position="445"/>
        <end position="488"/>
    </location>
</feature>
<dbReference type="Pfam" id="PF00400">
    <property type="entry name" value="WD40"/>
    <property type="match status" value="2"/>
</dbReference>
<evidence type="ECO:0000259" key="9">
    <source>
        <dbReference type="PROSITE" id="PS50011"/>
    </source>
</evidence>
<dbReference type="InterPro" id="IPR036322">
    <property type="entry name" value="WD40_repeat_dom_sf"/>
</dbReference>
<dbReference type="SUPFAM" id="SSF50978">
    <property type="entry name" value="WD40 repeat-like"/>
    <property type="match status" value="1"/>
</dbReference>
<sequence>MSRCAGQQGGTRRGGETQGCGERRAVPGPGPLSAGDPERIGGYRLTGVLGEGGQGAVYLAESPRGHRVAVKVLHARMAADPVARERFLREAEVIRRIAVFCTARVLDAGIVGDRPYLVSEYIPGPSLHDLIADEGPRAGSGLERLAVTTLTALEAIHRAGVVHRDVKPRNAIMGPEGPVVIDFGIARTLDRTSTSSELVGLPAYLAPEQLNGAEAGPASDVFSWAATIVYAATGHPAFPGNVQAAVMNAVLNREPDLTGTPGRLRPLLAACLAKDPAARPAVSDVLGELTRREPGSGSGAGAGSGTGTGTGSGTGVGAGSGLPAGFQRPAAEPRPVPRRLLTAAGSVVTALLLVGGVVWFQQPDVSGSPRSGASGASGAAGSSRPDVSGAPDRASGASVVSLEHGGTVWTMAAARLDGRPVIVSGDEKTVRVWNPTTGEPIGTPFPGHAGGVSSVAVAELEGRPVVVSGGHDRTVRVWDLATGEPVGAPFTGHTGGVVSTVGPGQQGRPVVVSGGDDRTARVWNPLSPRPSPSS</sequence>
<dbReference type="SUPFAM" id="SSF56112">
    <property type="entry name" value="Protein kinase-like (PK-like)"/>
    <property type="match status" value="1"/>
</dbReference>
<name>A0A8J3W4M6_9ACTN</name>
<feature type="region of interest" description="Disordered" evidence="8">
    <location>
        <begin position="495"/>
        <end position="534"/>
    </location>
</feature>
<dbReference type="GO" id="GO:0004674">
    <property type="term" value="F:protein serine/threonine kinase activity"/>
    <property type="evidence" value="ECO:0007669"/>
    <property type="project" value="TreeGrafter"/>
</dbReference>
<evidence type="ECO:0000256" key="3">
    <source>
        <dbReference type="ARBA" id="ARBA00022737"/>
    </source>
</evidence>
<dbReference type="CDD" id="cd14014">
    <property type="entry name" value="STKc_PknB_like"/>
    <property type="match status" value="1"/>
</dbReference>
<dbReference type="InterPro" id="IPR001680">
    <property type="entry name" value="WD40_rpt"/>
</dbReference>
<dbReference type="GO" id="GO:0005524">
    <property type="term" value="F:ATP binding"/>
    <property type="evidence" value="ECO:0007669"/>
    <property type="project" value="UniProtKB-KW"/>
</dbReference>
<dbReference type="PROSITE" id="PS50294">
    <property type="entry name" value="WD_REPEATS_REGION"/>
    <property type="match status" value="1"/>
</dbReference>
<evidence type="ECO:0000313" key="11">
    <source>
        <dbReference type="Proteomes" id="UP000616724"/>
    </source>
</evidence>
<keyword evidence="6" id="KW-0067">ATP-binding</keyword>
<dbReference type="AlphaFoldDB" id="A0A8J3W4M6"/>
<dbReference type="SMART" id="SM00220">
    <property type="entry name" value="S_TKc"/>
    <property type="match status" value="1"/>
</dbReference>
<keyword evidence="3" id="KW-0677">Repeat</keyword>
<keyword evidence="5" id="KW-0418">Kinase</keyword>
<dbReference type="PANTHER" id="PTHR43289:SF34">
    <property type="entry name" value="SERINE_THREONINE-PROTEIN KINASE YBDM-RELATED"/>
    <property type="match status" value="1"/>
</dbReference>
<protein>
    <recommendedName>
        <fullName evidence="9">Protein kinase domain-containing protein</fullName>
    </recommendedName>
</protein>
<keyword evidence="1 7" id="KW-0853">WD repeat</keyword>
<dbReference type="InterPro" id="IPR000719">
    <property type="entry name" value="Prot_kinase_dom"/>
</dbReference>
<dbReference type="Gene3D" id="1.10.510.10">
    <property type="entry name" value="Transferase(Phosphotransferase) domain 1"/>
    <property type="match status" value="1"/>
</dbReference>
<dbReference type="PRINTS" id="PR00320">
    <property type="entry name" value="GPROTEINBRPT"/>
</dbReference>
<dbReference type="InterPro" id="IPR015943">
    <property type="entry name" value="WD40/YVTN_repeat-like_dom_sf"/>
</dbReference>
<feature type="compositionally biased region" description="Gly residues" evidence="8">
    <location>
        <begin position="7"/>
        <end position="18"/>
    </location>
</feature>
<feature type="compositionally biased region" description="Low complexity" evidence="8">
    <location>
        <begin position="366"/>
        <end position="385"/>
    </location>
</feature>
<dbReference type="InterPro" id="IPR020472">
    <property type="entry name" value="WD40_PAC1"/>
</dbReference>
<evidence type="ECO:0000256" key="2">
    <source>
        <dbReference type="ARBA" id="ARBA00022679"/>
    </source>
</evidence>
<feature type="region of interest" description="Disordered" evidence="8">
    <location>
        <begin position="364"/>
        <end position="398"/>
    </location>
</feature>
<evidence type="ECO:0000256" key="8">
    <source>
        <dbReference type="SAM" id="MobiDB-lite"/>
    </source>
</evidence>
<feature type="region of interest" description="Disordered" evidence="8">
    <location>
        <begin position="289"/>
        <end position="333"/>
    </location>
</feature>
<dbReference type="PROSITE" id="PS50082">
    <property type="entry name" value="WD_REPEATS_2"/>
    <property type="match status" value="1"/>
</dbReference>
<gene>
    <name evidence="10" type="ORF">Plo01_14450</name>
</gene>
<keyword evidence="4" id="KW-0547">Nucleotide-binding</keyword>
<dbReference type="PROSITE" id="PS00678">
    <property type="entry name" value="WD_REPEATS_1"/>
    <property type="match status" value="1"/>
</dbReference>
<proteinExistence type="predicted"/>